<feature type="transmembrane region" description="Helical" evidence="8">
    <location>
        <begin position="451"/>
        <end position="470"/>
    </location>
</feature>
<name>A0ABP0EGD2_9ASCO</name>
<dbReference type="InterPro" id="IPR050814">
    <property type="entry name" value="Myo-inositol_Transporter"/>
</dbReference>
<feature type="transmembrane region" description="Helical" evidence="8">
    <location>
        <begin position="127"/>
        <end position="147"/>
    </location>
</feature>
<feature type="transmembrane region" description="Helical" evidence="8">
    <location>
        <begin position="482"/>
        <end position="500"/>
    </location>
</feature>
<dbReference type="Gene3D" id="1.20.1250.20">
    <property type="entry name" value="MFS general substrate transporter like domains"/>
    <property type="match status" value="1"/>
</dbReference>
<feature type="transmembrane region" description="Helical" evidence="8">
    <location>
        <begin position="153"/>
        <end position="171"/>
    </location>
</feature>
<evidence type="ECO:0000256" key="5">
    <source>
        <dbReference type="ARBA" id="ARBA00022989"/>
    </source>
</evidence>
<sequence>MSKDSPAPVEVSSTLSKSTNVSSDALLYNQTQDQQSNAESRFSESNTRPTKMVIILTLVSSISGFMFGYDTGYISSALVNVGTDLSNKILTSGEKEFITSATSLGAFFGAIIGGILANLIGRKKVLLGSNVIFVVGTIIQVVAHTVWTMIAGRFVLGLGVGIASLISPLMLSELAPAKYRGRLIVTNCMFITGGQLVAYFINWGLVHVNQGWRISVGLCMVPPVIQFVLFYFLPDTPRFYIMRGNIDAARKVIKQTHNQVSDSYVNATIEDMIAANSTVPGSNPLEQAWNSIKIIHKTPANFRALILACGLQGIQQFTGFNSLMYFSTTIFETLGFHNATAVSIIIAATNFVFTGVALCIIDKVGRRRILLWSVPSMCISMVVCAIAFHFLGIKFTSGANLVIKTTGISGWGIVVIIGMVLFVASYAIGIGNSAWTGVELFSDVNVRAVGCMYAAGTNWAGSLVIASTFLTMLENITPTGTFSFFAALCFISFLFVYFLLPEVAGLELEETTVLLSNGFNVKEAAKLSKARKLQSKFAANSAPTV</sequence>
<dbReference type="PRINTS" id="PR00171">
    <property type="entry name" value="SUGRTRNSPORT"/>
</dbReference>
<dbReference type="Pfam" id="PF00083">
    <property type="entry name" value="Sugar_tr"/>
    <property type="match status" value="1"/>
</dbReference>
<comment type="similarity">
    <text evidence="2 7">Belongs to the major facilitator superfamily. Sugar transporter (TC 2.A.1.1) family.</text>
</comment>
<dbReference type="PROSITE" id="PS50850">
    <property type="entry name" value="MFS"/>
    <property type="match status" value="1"/>
</dbReference>
<evidence type="ECO:0000256" key="6">
    <source>
        <dbReference type="ARBA" id="ARBA00023136"/>
    </source>
</evidence>
<evidence type="ECO:0000256" key="8">
    <source>
        <dbReference type="SAM" id="Phobius"/>
    </source>
</evidence>
<evidence type="ECO:0000256" key="4">
    <source>
        <dbReference type="ARBA" id="ARBA00022692"/>
    </source>
</evidence>
<evidence type="ECO:0000256" key="1">
    <source>
        <dbReference type="ARBA" id="ARBA00004141"/>
    </source>
</evidence>
<dbReference type="InterPro" id="IPR005828">
    <property type="entry name" value="MFS_sugar_transport-like"/>
</dbReference>
<feature type="transmembrane region" description="Helical" evidence="8">
    <location>
        <begin position="52"/>
        <end position="69"/>
    </location>
</feature>
<organism evidence="10 11">
    <name type="scientific">[Candida] anglica</name>
    <dbReference type="NCBI Taxonomy" id="148631"/>
    <lineage>
        <taxon>Eukaryota</taxon>
        <taxon>Fungi</taxon>
        <taxon>Dikarya</taxon>
        <taxon>Ascomycota</taxon>
        <taxon>Saccharomycotina</taxon>
        <taxon>Pichiomycetes</taxon>
        <taxon>Debaryomycetaceae</taxon>
        <taxon>Kurtzmaniella</taxon>
    </lineage>
</organism>
<feature type="transmembrane region" description="Helical" evidence="8">
    <location>
        <begin position="304"/>
        <end position="327"/>
    </location>
</feature>
<feature type="transmembrane region" description="Helical" evidence="8">
    <location>
        <begin position="369"/>
        <end position="391"/>
    </location>
</feature>
<evidence type="ECO:0000256" key="7">
    <source>
        <dbReference type="RuleBase" id="RU003346"/>
    </source>
</evidence>
<feature type="transmembrane region" description="Helical" evidence="8">
    <location>
        <begin position="183"/>
        <end position="206"/>
    </location>
</feature>
<dbReference type="InterPro" id="IPR005829">
    <property type="entry name" value="Sugar_transporter_CS"/>
</dbReference>
<dbReference type="InterPro" id="IPR036259">
    <property type="entry name" value="MFS_trans_sf"/>
</dbReference>
<feature type="transmembrane region" description="Helical" evidence="8">
    <location>
        <begin position="339"/>
        <end position="362"/>
    </location>
</feature>
<gene>
    <name evidence="10" type="primary">ITR1</name>
    <name evidence="10" type="ORF">CAAN4_F14554</name>
</gene>
<proteinExistence type="inferred from homology"/>
<evidence type="ECO:0000256" key="3">
    <source>
        <dbReference type="ARBA" id="ARBA00022448"/>
    </source>
</evidence>
<evidence type="ECO:0000313" key="11">
    <source>
        <dbReference type="Proteomes" id="UP001497600"/>
    </source>
</evidence>
<feature type="transmembrane region" description="Helical" evidence="8">
    <location>
        <begin position="97"/>
        <end position="120"/>
    </location>
</feature>
<keyword evidence="5 8" id="KW-1133">Transmembrane helix</keyword>
<dbReference type="InterPro" id="IPR020846">
    <property type="entry name" value="MFS_dom"/>
</dbReference>
<dbReference type="NCBIfam" id="TIGR00879">
    <property type="entry name" value="SP"/>
    <property type="match status" value="1"/>
</dbReference>
<dbReference type="Proteomes" id="UP001497600">
    <property type="component" value="Chromosome F"/>
</dbReference>
<dbReference type="PROSITE" id="PS00216">
    <property type="entry name" value="SUGAR_TRANSPORT_1"/>
    <property type="match status" value="1"/>
</dbReference>
<protein>
    <submittedName>
        <fullName evidence="10">Myo-inositol transporter 1</fullName>
    </submittedName>
</protein>
<keyword evidence="6 8" id="KW-0472">Membrane</keyword>
<feature type="domain" description="Major facilitator superfamily (MFS) profile" evidence="9">
    <location>
        <begin position="56"/>
        <end position="504"/>
    </location>
</feature>
<accession>A0ABP0EGD2</accession>
<feature type="transmembrane region" description="Helical" evidence="8">
    <location>
        <begin position="212"/>
        <end position="233"/>
    </location>
</feature>
<comment type="subcellular location">
    <subcellularLocation>
        <location evidence="1">Membrane</location>
        <topology evidence="1">Multi-pass membrane protein</topology>
    </subcellularLocation>
</comment>
<keyword evidence="11" id="KW-1185">Reference proteome</keyword>
<evidence type="ECO:0000259" key="9">
    <source>
        <dbReference type="PROSITE" id="PS50850"/>
    </source>
</evidence>
<keyword evidence="4 8" id="KW-0812">Transmembrane</keyword>
<dbReference type="InterPro" id="IPR003663">
    <property type="entry name" value="Sugar/inositol_transpt"/>
</dbReference>
<feature type="transmembrane region" description="Helical" evidence="8">
    <location>
        <begin position="411"/>
        <end position="430"/>
    </location>
</feature>
<dbReference type="SUPFAM" id="SSF103473">
    <property type="entry name" value="MFS general substrate transporter"/>
    <property type="match status" value="1"/>
</dbReference>
<keyword evidence="3 7" id="KW-0813">Transport</keyword>
<evidence type="ECO:0000313" key="10">
    <source>
        <dbReference type="EMBL" id="CAK7914033.1"/>
    </source>
</evidence>
<reference evidence="10 11" key="1">
    <citation type="submission" date="2024-01" db="EMBL/GenBank/DDBJ databases">
        <authorList>
            <consortium name="Genoscope - CEA"/>
            <person name="William W."/>
        </authorList>
    </citation>
    <scope>NUCLEOTIDE SEQUENCE [LARGE SCALE GENOMIC DNA]</scope>
    <source>
        <strain evidence="10 11">29B2s-10</strain>
    </source>
</reference>
<dbReference type="PANTHER" id="PTHR48020:SF12">
    <property type="entry name" value="PROTON MYO-INOSITOL COTRANSPORTER"/>
    <property type="match status" value="1"/>
</dbReference>
<dbReference type="EMBL" id="OZ004258">
    <property type="protein sequence ID" value="CAK7914033.1"/>
    <property type="molecule type" value="Genomic_DNA"/>
</dbReference>
<evidence type="ECO:0000256" key="2">
    <source>
        <dbReference type="ARBA" id="ARBA00010992"/>
    </source>
</evidence>
<dbReference type="PANTHER" id="PTHR48020">
    <property type="entry name" value="PROTON MYO-INOSITOL COTRANSPORTER"/>
    <property type="match status" value="1"/>
</dbReference>